<keyword evidence="3 10" id="KW-0813">Transport</keyword>
<dbReference type="InterPro" id="IPR050567">
    <property type="entry name" value="Mitochondrial_Carrier"/>
</dbReference>
<accession>A0A1W0A7C8</accession>
<comment type="caution">
    <text evidence="11">The sequence shown here is derived from an EMBL/GenBank/DDBJ whole genome shotgun (WGS) entry which is preliminary data.</text>
</comment>
<evidence type="ECO:0000313" key="12">
    <source>
        <dbReference type="Proteomes" id="UP000243217"/>
    </source>
</evidence>
<feature type="repeat" description="Solcar" evidence="9">
    <location>
        <begin position="97"/>
        <end position="183"/>
    </location>
</feature>
<comment type="subcellular location">
    <subcellularLocation>
        <location evidence="1">Mitochondrion membrane</location>
        <topology evidence="1">Multi-pass membrane protein</topology>
    </subcellularLocation>
</comment>
<keyword evidence="8 9" id="KW-0472">Membrane</keyword>
<dbReference type="InterPro" id="IPR023395">
    <property type="entry name" value="MCP_dom_sf"/>
</dbReference>
<feature type="repeat" description="Solcar" evidence="9">
    <location>
        <begin position="190"/>
        <end position="275"/>
    </location>
</feature>
<dbReference type="PANTHER" id="PTHR45624:SF10">
    <property type="entry name" value="SLC (SOLUTE CARRIER) HOMOLOG"/>
    <property type="match status" value="1"/>
</dbReference>
<feature type="repeat" description="Solcar" evidence="9">
    <location>
        <begin position="7"/>
        <end position="90"/>
    </location>
</feature>
<evidence type="ECO:0000256" key="7">
    <source>
        <dbReference type="ARBA" id="ARBA00023128"/>
    </source>
</evidence>
<dbReference type="AlphaFoldDB" id="A0A1W0A7C8"/>
<dbReference type="STRING" id="74557.A0A1W0A7C8"/>
<dbReference type="PRINTS" id="PR00926">
    <property type="entry name" value="MITOCARRIER"/>
</dbReference>
<dbReference type="Proteomes" id="UP000243217">
    <property type="component" value="Unassembled WGS sequence"/>
</dbReference>
<dbReference type="InterPro" id="IPR018108">
    <property type="entry name" value="MCP_transmembrane"/>
</dbReference>
<gene>
    <name evidence="11" type="ORF">THRCLA_20430</name>
</gene>
<dbReference type="Gene3D" id="1.50.40.10">
    <property type="entry name" value="Mitochondrial carrier domain"/>
    <property type="match status" value="2"/>
</dbReference>
<sequence length="288" mass="31848">MEWIDIFKDLYAGTVGGVAGIIAGHPLDTIKVRMQTQSHTSKRSSVVQSFQSIARTEGIRGFYKGMVSPIVSNAPINAAVFAIYGQTSRLLSSGETLSPGQQFLAGAMSGLAQVIFSAPAELVKIQMQVDTHARHKSSFECARRILKKHGLSRGLYHGWQLTVLRDVPAFGSYFFTYELAKEYLSDDAMPTTMTLLLAGGIAGSMSWVLTQPIDVVKTLAQSQRFEEHLTTRTLIKHHLRLEGPQFLTKGFTATVLRAFPVSAVTFLVYERTMEYLNIPDADNTLHMM</sequence>
<keyword evidence="5" id="KW-0677">Repeat</keyword>
<organism evidence="11 12">
    <name type="scientific">Thraustotheca clavata</name>
    <dbReference type="NCBI Taxonomy" id="74557"/>
    <lineage>
        <taxon>Eukaryota</taxon>
        <taxon>Sar</taxon>
        <taxon>Stramenopiles</taxon>
        <taxon>Oomycota</taxon>
        <taxon>Saprolegniomycetes</taxon>
        <taxon>Saprolegniales</taxon>
        <taxon>Achlyaceae</taxon>
        <taxon>Thraustotheca</taxon>
    </lineage>
</organism>
<name>A0A1W0A7C8_9STRA</name>
<dbReference type="OrthoDB" id="193856at2759"/>
<evidence type="ECO:0000256" key="3">
    <source>
        <dbReference type="ARBA" id="ARBA00022448"/>
    </source>
</evidence>
<evidence type="ECO:0000256" key="8">
    <source>
        <dbReference type="ARBA" id="ARBA00023136"/>
    </source>
</evidence>
<keyword evidence="4 9" id="KW-0812">Transmembrane</keyword>
<evidence type="ECO:0000256" key="1">
    <source>
        <dbReference type="ARBA" id="ARBA00004225"/>
    </source>
</evidence>
<protein>
    <submittedName>
        <fullName evidence="11">Mitochondrial carnitine/acylcarnitine carrier protein</fullName>
    </submittedName>
</protein>
<reference evidence="11 12" key="1">
    <citation type="journal article" date="2014" name="Genome Biol. Evol.">
        <title>The secreted proteins of Achlya hypogyna and Thraustotheca clavata identify the ancestral oomycete secretome and reveal gene acquisitions by horizontal gene transfer.</title>
        <authorList>
            <person name="Misner I."/>
            <person name="Blouin N."/>
            <person name="Leonard G."/>
            <person name="Richards T.A."/>
            <person name="Lane C.E."/>
        </authorList>
    </citation>
    <scope>NUCLEOTIDE SEQUENCE [LARGE SCALE GENOMIC DNA]</scope>
    <source>
        <strain evidence="11 12">ATCC 34112</strain>
    </source>
</reference>
<evidence type="ECO:0000256" key="9">
    <source>
        <dbReference type="PROSITE-ProRule" id="PRU00282"/>
    </source>
</evidence>
<dbReference type="PANTHER" id="PTHR45624">
    <property type="entry name" value="MITOCHONDRIAL BASIC AMINO ACIDS TRANSPORTER-RELATED"/>
    <property type="match status" value="1"/>
</dbReference>
<dbReference type="EMBL" id="JNBS01000371">
    <property type="protein sequence ID" value="OQS06145.1"/>
    <property type="molecule type" value="Genomic_DNA"/>
</dbReference>
<proteinExistence type="inferred from homology"/>
<evidence type="ECO:0000256" key="2">
    <source>
        <dbReference type="ARBA" id="ARBA00006375"/>
    </source>
</evidence>
<dbReference type="SUPFAM" id="SSF103506">
    <property type="entry name" value="Mitochondrial carrier"/>
    <property type="match status" value="1"/>
</dbReference>
<dbReference type="GO" id="GO:0022857">
    <property type="term" value="F:transmembrane transporter activity"/>
    <property type="evidence" value="ECO:0007669"/>
    <property type="project" value="TreeGrafter"/>
</dbReference>
<dbReference type="Pfam" id="PF00153">
    <property type="entry name" value="Mito_carr"/>
    <property type="match status" value="3"/>
</dbReference>
<keyword evidence="12" id="KW-1185">Reference proteome</keyword>
<dbReference type="GO" id="GO:0031966">
    <property type="term" value="C:mitochondrial membrane"/>
    <property type="evidence" value="ECO:0007669"/>
    <property type="project" value="UniProtKB-SubCell"/>
</dbReference>
<keyword evidence="7" id="KW-0496">Mitochondrion</keyword>
<dbReference type="PROSITE" id="PS50920">
    <property type="entry name" value="SOLCAR"/>
    <property type="match status" value="3"/>
</dbReference>
<evidence type="ECO:0000256" key="5">
    <source>
        <dbReference type="ARBA" id="ARBA00022737"/>
    </source>
</evidence>
<evidence type="ECO:0000256" key="4">
    <source>
        <dbReference type="ARBA" id="ARBA00022692"/>
    </source>
</evidence>
<evidence type="ECO:0000256" key="6">
    <source>
        <dbReference type="ARBA" id="ARBA00022989"/>
    </source>
</evidence>
<dbReference type="InterPro" id="IPR002067">
    <property type="entry name" value="MCP"/>
</dbReference>
<evidence type="ECO:0000256" key="10">
    <source>
        <dbReference type="RuleBase" id="RU000488"/>
    </source>
</evidence>
<evidence type="ECO:0000313" key="11">
    <source>
        <dbReference type="EMBL" id="OQS06145.1"/>
    </source>
</evidence>
<comment type="similarity">
    <text evidence="2 10">Belongs to the mitochondrial carrier (TC 2.A.29) family.</text>
</comment>
<keyword evidence="6" id="KW-1133">Transmembrane helix</keyword>